<accession>A0ABW8YMU3</accession>
<name>A0ABW8YMU3_9SPHN</name>
<evidence type="ECO:0000313" key="2">
    <source>
        <dbReference type="EMBL" id="MFL9841601.1"/>
    </source>
</evidence>
<comment type="caution">
    <text evidence="2">The sequence shown here is derived from an EMBL/GenBank/DDBJ whole genome shotgun (WGS) entry which is preliminary data.</text>
</comment>
<feature type="compositionally biased region" description="Basic and acidic residues" evidence="1">
    <location>
        <begin position="1"/>
        <end position="17"/>
    </location>
</feature>
<organism evidence="2 3">
    <name type="scientific">Sphingomonas plantiphila</name>
    <dbReference type="NCBI Taxonomy" id="3163295"/>
    <lineage>
        <taxon>Bacteria</taxon>
        <taxon>Pseudomonadati</taxon>
        <taxon>Pseudomonadota</taxon>
        <taxon>Alphaproteobacteria</taxon>
        <taxon>Sphingomonadales</taxon>
        <taxon>Sphingomonadaceae</taxon>
        <taxon>Sphingomonas</taxon>
    </lineage>
</organism>
<gene>
    <name evidence="2" type="ORF">ABS767_11550</name>
</gene>
<sequence>MDPRETHGLKNDPDRRAWGMGPQPEFRVTVTLALTDAERLWAAARDRLLAAPGSNRELIEETIGPAEAPQLADCIALLCAPSQVPGCSVDDFWVDAMPGLPGQEALAA</sequence>
<feature type="region of interest" description="Disordered" evidence="1">
    <location>
        <begin position="1"/>
        <end position="22"/>
    </location>
</feature>
<proteinExistence type="predicted"/>
<dbReference type="RefSeq" id="WP_408078496.1">
    <property type="nucleotide sequence ID" value="NZ_JBELQC010000001.1"/>
</dbReference>
<reference evidence="2 3" key="1">
    <citation type="submission" date="2024-06" db="EMBL/GenBank/DDBJ databases">
        <authorList>
            <person name="Kaempfer P."/>
            <person name="Viver T."/>
        </authorList>
    </citation>
    <scope>NUCLEOTIDE SEQUENCE [LARGE SCALE GENOMIC DNA]</scope>
    <source>
        <strain evidence="2 3">ST-64</strain>
    </source>
</reference>
<dbReference type="Proteomes" id="UP001629244">
    <property type="component" value="Unassembled WGS sequence"/>
</dbReference>
<keyword evidence="3" id="KW-1185">Reference proteome</keyword>
<dbReference type="EMBL" id="JBELQC010000001">
    <property type="protein sequence ID" value="MFL9841601.1"/>
    <property type="molecule type" value="Genomic_DNA"/>
</dbReference>
<protein>
    <submittedName>
        <fullName evidence="2">Uncharacterized protein</fullName>
    </submittedName>
</protein>
<evidence type="ECO:0000256" key="1">
    <source>
        <dbReference type="SAM" id="MobiDB-lite"/>
    </source>
</evidence>
<evidence type="ECO:0000313" key="3">
    <source>
        <dbReference type="Proteomes" id="UP001629244"/>
    </source>
</evidence>